<keyword evidence="3 4" id="KW-0732">Signal</keyword>
<comment type="subcellular location">
    <subcellularLocation>
        <location evidence="1">Cell envelope</location>
    </subcellularLocation>
</comment>
<comment type="similarity">
    <text evidence="2">Belongs to the bacterial solute-binding protein 2 family.</text>
</comment>
<evidence type="ECO:0000313" key="7">
    <source>
        <dbReference type="Proteomes" id="UP000095645"/>
    </source>
</evidence>
<proteinExistence type="inferred from homology"/>
<dbReference type="SUPFAM" id="SSF53822">
    <property type="entry name" value="Periplasmic binding protein-like I"/>
    <property type="match status" value="1"/>
</dbReference>
<accession>A0A174AMH8</accession>
<dbReference type="Gene3D" id="3.40.50.2300">
    <property type="match status" value="2"/>
</dbReference>
<reference evidence="6 7" key="1">
    <citation type="submission" date="2015-09" db="EMBL/GenBank/DDBJ databases">
        <authorList>
            <consortium name="Pathogen Informatics"/>
        </authorList>
    </citation>
    <scope>NUCLEOTIDE SEQUENCE [LARGE SCALE GENOMIC DNA]</scope>
    <source>
        <strain evidence="6 7">2789STDY5834861</strain>
    </source>
</reference>
<feature type="domain" description="Periplasmic binding protein" evidence="5">
    <location>
        <begin position="38"/>
        <end position="300"/>
    </location>
</feature>
<organism evidence="6 7">
    <name type="scientific">Blautia obeum</name>
    <dbReference type="NCBI Taxonomy" id="40520"/>
    <lineage>
        <taxon>Bacteria</taxon>
        <taxon>Bacillati</taxon>
        <taxon>Bacillota</taxon>
        <taxon>Clostridia</taxon>
        <taxon>Lachnospirales</taxon>
        <taxon>Lachnospiraceae</taxon>
        <taxon>Blautia</taxon>
    </lineage>
</organism>
<sequence>MKKLVVLGLAAVMALGAPFSVCAAEEETTVEHPSGLKIGCAVQTMSNQVWAQQMEEITKDAKEDGNEVTVVECKENANTQIDQIENFITSGMDVIIVQPVDPDAIEEVCKEALDSDIEVVCWDEKMENSSFNWVIENYDLGVEIGTQAADFINEKFGDKGCEVVVLGYPQTPILLERENGILDALKEKAPNAEVVANQPAIDTTEGLNAMETILQSHPDVKVVCCIGGGGATGANEALKGTYGSEVPDDIGIFSTDLTDEAIASMQNGEFDRCVVAITGNAFVCGDVIYDLSMRYAAGEKLDHEVYRDLIPVTPENLEEMITK</sequence>
<dbReference type="InterPro" id="IPR025997">
    <property type="entry name" value="SBP_2_dom"/>
</dbReference>
<dbReference type="PANTHER" id="PTHR46847:SF1">
    <property type="entry name" value="D-ALLOSE-BINDING PERIPLASMIC PROTEIN-RELATED"/>
    <property type="match status" value="1"/>
</dbReference>
<evidence type="ECO:0000313" key="6">
    <source>
        <dbReference type="EMBL" id="CUN89684.1"/>
    </source>
</evidence>
<name>A0A174AMH8_9FIRM</name>
<dbReference type="GO" id="GO:0030246">
    <property type="term" value="F:carbohydrate binding"/>
    <property type="evidence" value="ECO:0007669"/>
    <property type="project" value="UniProtKB-ARBA"/>
</dbReference>
<feature type="chain" id="PRO_5008017765" evidence="4">
    <location>
        <begin position="24"/>
        <end position="323"/>
    </location>
</feature>
<dbReference type="PANTHER" id="PTHR46847">
    <property type="entry name" value="D-ALLOSE-BINDING PERIPLASMIC PROTEIN-RELATED"/>
    <property type="match status" value="1"/>
</dbReference>
<feature type="signal peptide" evidence="4">
    <location>
        <begin position="1"/>
        <end position="23"/>
    </location>
</feature>
<gene>
    <name evidence="6" type="primary">rbsB_4</name>
    <name evidence="6" type="ORF">ERS852476_01366</name>
</gene>
<dbReference type="Proteomes" id="UP000095645">
    <property type="component" value="Unassembled WGS sequence"/>
</dbReference>
<dbReference type="CDD" id="cd01536">
    <property type="entry name" value="PBP1_ABC_sugar_binding-like"/>
    <property type="match status" value="1"/>
</dbReference>
<dbReference type="EMBL" id="CYZP01000009">
    <property type="protein sequence ID" value="CUN89684.1"/>
    <property type="molecule type" value="Genomic_DNA"/>
</dbReference>
<dbReference type="InterPro" id="IPR028082">
    <property type="entry name" value="Peripla_BP_I"/>
</dbReference>
<protein>
    <submittedName>
        <fullName evidence="6">D-ribose-binding periplasmic protein</fullName>
    </submittedName>
</protein>
<dbReference type="GO" id="GO:0030313">
    <property type="term" value="C:cell envelope"/>
    <property type="evidence" value="ECO:0007669"/>
    <property type="project" value="UniProtKB-SubCell"/>
</dbReference>
<evidence type="ECO:0000259" key="5">
    <source>
        <dbReference type="Pfam" id="PF13407"/>
    </source>
</evidence>
<dbReference type="RefSeq" id="WP_055057820.1">
    <property type="nucleotide sequence ID" value="NZ_CYZP01000009.1"/>
</dbReference>
<evidence type="ECO:0000256" key="1">
    <source>
        <dbReference type="ARBA" id="ARBA00004196"/>
    </source>
</evidence>
<evidence type="ECO:0000256" key="2">
    <source>
        <dbReference type="ARBA" id="ARBA00007639"/>
    </source>
</evidence>
<evidence type="ECO:0000256" key="4">
    <source>
        <dbReference type="SAM" id="SignalP"/>
    </source>
</evidence>
<evidence type="ECO:0000256" key="3">
    <source>
        <dbReference type="ARBA" id="ARBA00022729"/>
    </source>
</evidence>
<dbReference type="AlphaFoldDB" id="A0A174AMH8"/>
<dbReference type="Pfam" id="PF13407">
    <property type="entry name" value="Peripla_BP_4"/>
    <property type="match status" value="1"/>
</dbReference>